<dbReference type="PANTHER" id="PTHR34449">
    <property type="entry name" value="RHO TERMINATION FACTOR"/>
    <property type="match status" value="1"/>
</dbReference>
<dbReference type="RefSeq" id="WP_166505429.1">
    <property type="nucleotide sequence ID" value="NZ_LN650648.1"/>
</dbReference>
<evidence type="ECO:0000313" key="2">
    <source>
        <dbReference type="EMBL" id="CEI72934.1"/>
    </source>
</evidence>
<dbReference type="InterPro" id="IPR011112">
    <property type="entry name" value="Rho-like_N"/>
</dbReference>
<organism evidence="2 3">
    <name type="scientific">Romboutsia hominis</name>
    <dbReference type="NCBI Taxonomy" id="1507512"/>
    <lineage>
        <taxon>Bacteria</taxon>
        <taxon>Bacillati</taxon>
        <taxon>Bacillota</taxon>
        <taxon>Clostridia</taxon>
        <taxon>Peptostreptococcales</taxon>
        <taxon>Peptostreptococcaceae</taxon>
        <taxon>Romboutsia</taxon>
    </lineage>
</organism>
<name>A0A2P2BVA1_9FIRM</name>
<protein>
    <submittedName>
        <fullName evidence="2">Rho termination factor, N-terminal</fullName>
    </submittedName>
</protein>
<evidence type="ECO:0000259" key="1">
    <source>
        <dbReference type="Pfam" id="PF07498"/>
    </source>
</evidence>
<dbReference type="Proteomes" id="UP000245695">
    <property type="component" value="Chromosome 1"/>
</dbReference>
<dbReference type="AlphaFoldDB" id="A0A2P2BVA1"/>
<dbReference type="Gene3D" id="1.10.720.10">
    <property type="match status" value="1"/>
</dbReference>
<dbReference type="Pfam" id="PF07498">
    <property type="entry name" value="Rho_N"/>
    <property type="match status" value="1"/>
</dbReference>
<gene>
    <name evidence="2" type="ORF">FRIFI_1399</name>
</gene>
<sequence>MSITGFNRRRRLLKQQELQENIDYSKLKVGELKAIAKEKGIEGYSDMKKAELIQILK</sequence>
<evidence type="ECO:0000313" key="3">
    <source>
        <dbReference type="Proteomes" id="UP000245695"/>
    </source>
</evidence>
<proteinExistence type="predicted"/>
<reference evidence="2 3" key="1">
    <citation type="submission" date="2014-09" db="EMBL/GenBank/DDBJ databases">
        <authorList>
            <person name="Hornung B.V."/>
        </authorList>
    </citation>
    <scope>NUCLEOTIDE SEQUENCE [LARGE SCALE GENOMIC DNA]</scope>
    <source>
        <strain evidence="2 3">FRIFI</strain>
    </source>
</reference>
<dbReference type="InterPro" id="IPR036269">
    <property type="entry name" value="Rho_N_sf"/>
</dbReference>
<dbReference type="KEGG" id="rhom:FRIFI_1399"/>
<dbReference type="EMBL" id="LN650648">
    <property type="protein sequence ID" value="CEI72934.1"/>
    <property type="molecule type" value="Genomic_DNA"/>
</dbReference>
<accession>A0A2P2BVA1</accession>
<feature type="domain" description="Rho termination factor-like N-terminal" evidence="1">
    <location>
        <begin position="26"/>
        <end position="57"/>
    </location>
</feature>
<dbReference type="GO" id="GO:0006353">
    <property type="term" value="P:DNA-templated transcription termination"/>
    <property type="evidence" value="ECO:0007669"/>
    <property type="project" value="InterPro"/>
</dbReference>
<dbReference type="SUPFAM" id="SSF68912">
    <property type="entry name" value="Rho N-terminal domain-like"/>
    <property type="match status" value="1"/>
</dbReference>
<dbReference type="PANTHER" id="PTHR34449:SF2">
    <property type="entry name" value="RHO TERMINATION FACTOR"/>
    <property type="match status" value="1"/>
</dbReference>
<keyword evidence="3" id="KW-1185">Reference proteome</keyword>